<dbReference type="GO" id="GO:0006508">
    <property type="term" value="P:proteolysis"/>
    <property type="evidence" value="ECO:0007669"/>
    <property type="project" value="UniProtKB-KW"/>
</dbReference>
<keyword evidence="2" id="KW-0378">Hydrolase</keyword>
<keyword evidence="2" id="KW-0645">Protease</keyword>
<dbReference type="AlphaFoldDB" id="A0A0G4DI14"/>
<evidence type="ECO:0000256" key="1">
    <source>
        <dbReference type="SAM" id="MobiDB-lite"/>
    </source>
</evidence>
<feature type="non-terminal residue" evidence="2">
    <location>
        <position position="102"/>
    </location>
</feature>
<feature type="compositionally biased region" description="Basic residues" evidence="1">
    <location>
        <begin position="39"/>
        <end position="53"/>
    </location>
</feature>
<dbReference type="EMBL" id="HG977135">
    <property type="protein sequence ID" value="CDP90344.1"/>
    <property type="molecule type" value="Genomic_DNA"/>
</dbReference>
<name>A0A0G4DI14_AERVE</name>
<accession>A0A0G4DI14</accession>
<evidence type="ECO:0000313" key="4">
    <source>
        <dbReference type="EMBL" id="CDP90344.1"/>
    </source>
</evidence>
<dbReference type="GO" id="GO:0008233">
    <property type="term" value="F:peptidase activity"/>
    <property type="evidence" value="ECO:0007669"/>
    <property type="project" value="UniProtKB-KW"/>
</dbReference>
<evidence type="ECO:0000313" key="2">
    <source>
        <dbReference type="EMBL" id="CDP90342.1"/>
    </source>
</evidence>
<organism evidence="2">
    <name type="scientific">Aeromonas veronii bv. sobria</name>
    <dbReference type="NCBI Taxonomy" id="114517"/>
    <lineage>
        <taxon>Bacteria</taxon>
        <taxon>Pseudomonadati</taxon>
        <taxon>Pseudomonadota</taxon>
        <taxon>Gammaproteobacteria</taxon>
        <taxon>Aeromonadales</taxon>
        <taxon>Aeromonadaceae</taxon>
        <taxon>Aeromonas</taxon>
    </lineage>
</organism>
<dbReference type="EMBL" id="HG977133">
    <property type="protein sequence ID" value="CDP90342.1"/>
    <property type="molecule type" value="Genomic_DNA"/>
</dbReference>
<evidence type="ECO:0000313" key="3">
    <source>
        <dbReference type="EMBL" id="CDP90343.1"/>
    </source>
</evidence>
<proteinExistence type="predicted"/>
<gene>
    <name evidence="2" type="primary">aspA</name>
</gene>
<sequence length="102" mass="11423">WLGYRPPGSGGQRASGLKKRGDRQRRPDPDRCGYGPRHFGLRHHSGGRQRHRHQGDSPAGPVAGVQPAGRQQPAVAERLALRPWRQRCQPRQPGVQPELRMS</sequence>
<reference evidence="2" key="1">
    <citation type="submission" date="2014-04" db="EMBL/GenBank/DDBJ databases">
        <title>Distribution of 13 virulence genes among clinical and environmental Aeromonas spp. in Western Australia.</title>
        <authorList>
            <person name="Aravena-Roman M."/>
            <person name="Inglis T.J.J."/>
            <person name="Riley T.V."/>
            <person name="Chang B."/>
        </authorList>
    </citation>
    <scope>NUCLEOTIDE SEQUENCE</scope>
    <source>
        <strain evidence="4">218</strain>
        <strain evidence="3">259</strain>
        <strain evidence="2">27</strain>
    </source>
</reference>
<dbReference type="EMBL" id="HG977134">
    <property type="protein sequence ID" value="CDP90343.1"/>
    <property type="molecule type" value="Genomic_DNA"/>
</dbReference>
<feature type="compositionally biased region" description="Low complexity" evidence="1">
    <location>
        <begin position="82"/>
        <end position="93"/>
    </location>
</feature>
<feature type="region of interest" description="Disordered" evidence="1">
    <location>
        <begin position="1"/>
        <end position="102"/>
    </location>
</feature>
<protein>
    <submittedName>
        <fullName evidence="2">Serine protease</fullName>
    </submittedName>
</protein>
<feature type="non-terminal residue" evidence="2">
    <location>
        <position position="1"/>
    </location>
</feature>